<comment type="caution">
    <text evidence="7">The sequence shown here is derived from an EMBL/GenBank/DDBJ whole genome shotgun (WGS) entry which is preliminary data.</text>
</comment>
<dbReference type="Gene3D" id="4.10.410.20">
    <property type="match status" value="2"/>
</dbReference>
<name>A0A1Q9EFS4_SYMMI</name>
<dbReference type="PROSITE" id="PS00018">
    <property type="entry name" value="EF_HAND_1"/>
    <property type="match status" value="2"/>
</dbReference>
<evidence type="ECO:0000259" key="6">
    <source>
        <dbReference type="PROSITE" id="PS50958"/>
    </source>
</evidence>
<dbReference type="CDD" id="cd00051">
    <property type="entry name" value="EFh"/>
    <property type="match status" value="1"/>
</dbReference>
<keyword evidence="8" id="KW-1185">Reference proteome</keyword>
<evidence type="ECO:0000256" key="2">
    <source>
        <dbReference type="ARBA" id="ARBA00023157"/>
    </source>
</evidence>
<dbReference type="InterPro" id="IPR011992">
    <property type="entry name" value="EF-hand-dom_pair"/>
</dbReference>
<accession>A0A1Q9EFS4</accession>
<feature type="coiled-coil region" evidence="3">
    <location>
        <begin position="203"/>
        <end position="244"/>
    </location>
</feature>
<dbReference type="Pfam" id="PF13833">
    <property type="entry name" value="EF-hand_8"/>
    <property type="match status" value="1"/>
</dbReference>
<dbReference type="SUPFAM" id="SSF47473">
    <property type="entry name" value="EF-hand"/>
    <property type="match status" value="1"/>
</dbReference>
<dbReference type="SUPFAM" id="SSF90188">
    <property type="entry name" value="Somatomedin B domain"/>
    <property type="match status" value="2"/>
</dbReference>
<dbReference type="Proteomes" id="UP000186817">
    <property type="component" value="Unassembled WGS sequence"/>
</dbReference>
<dbReference type="Pfam" id="PF13202">
    <property type="entry name" value="EF-hand_5"/>
    <property type="match status" value="1"/>
</dbReference>
<proteinExistence type="predicted"/>
<evidence type="ECO:0000313" key="7">
    <source>
        <dbReference type="EMBL" id="OLQ06294.1"/>
    </source>
</evidence>
<dbReference type="GO" id="GO:0005509">
    <property type="term" value="F:calcium ion binding"/>
    <property type="evidence" value="ECO:0007669"/>
    <property type="project" value="InterPro"/>
</dbReference>
<evidence type="ECO:0000313" key="8">
    <source>
        <dbReference type="Proteomes" id="UP000186817"/>
    </source>
</evidence>
<feature type="region of interest" description="Disordered" evidence="4">
    <location>
        <begin position="68"/>
        <end position="133"/>
    </location>
</feature>
<feature type="domain" description="EF-hand" evidence="5">
    <location>
        <begin position="1063"/>
        <end position="1098"/>
    </location>
</feature>
<dbReference type="Gene3D" id="1.10.287.1490">
    <property type="match status" value="1"/>
</dbReference>
<sequence length="1386" mass="153428">MPAVISSYGAAIGAVRWPLAAVLLQDMTTARTGSTYDASATIILISWPRTDAAAMADAPADLTLKDGLPEAETDLGSPAGEGRGLGMDDADYPDVPRPDASSQDIAGTLPELPRQSSPLERPGTGMSHRDSTERILSRPDTAMSLCAETGMGEDSMVSFMSKYMTSILQPFGQTVDELHRYVWNLSETMSAVSQDVEGHTAQLAQQAALVAELRQDLNRTSDQVAQAQTLLEATTAEKNALESELHSLKPKVGELDERTVVVTEAVQELQPRLKETRCKLARCEESKFETDRDIAQLRAALEHVKGDIDAWDKTHDAVMQSINGTKQSFDGRLQELQASIRDVKEEKKTTEAFSSQLEGRIRGIEEKAHESEKKLQEHAEKHLATSSAASNLKGRAEAMEKSQEDMKDRLNKADIAITDYRVLAAENKQNIAKLLEVVSSPDVLVNMESSILDVTKISQQNSKALATLTAQCHELSQQELEAQKNTEHLGEQLVLLGKRAGRMETVLGLDEMDKDDEDAKTGVVFKSGILLTEQQRCMVPRFFQDEYVRWRDCQCNRDCFKNQNCCYDYEQQCKGAKSADAPVLGALPKALAINKTTSLRGATTAKWGSCGEFTCAETYVSWRPCQCNSLCKDYGNCCSDYQAVCLSPPAPAIPGPAPQPPAVTPDLPDTSGPSAPIASVPVETTPPAPANVYAVNVTALPWTWKDGLNSPSESPLLTFYMYRAVSDEVYPPLNTNLGSLPGVLWYLHHEVVIQAPRKFQISRILRYKVQMRATAPLLRLGMHFGVRLAYDKGQATGPFVCGRTNVTNKDGTTEGYKPKFCGDGAFKAQYLPDLKPYKNEYEYSAYGYNVGCNKLGEYPFPMHPVYYPNAIWYTLPGACPNNLYYNKDNSCQASQPGGYCPNMEPNGNGTCTWNYEDAGEISLDELVGIKDYASWMHSHREYDPETDEGVKFGWWNGINSTTANQERVRQAAELFDRRYPYMPTVAELTNPPCDFNFGYFYKEWYRKDGYSGPCGPPNAHCKGGIWWIRHEGLRLHPKWYVPLATSASDDDIQRLLYQLGENEQIATFQQTFHEFDLDGSGTISVSELAAVLHQIGLEPPMDIVFAMLEGATETSLPEELLGGNAVVGMDQDMHTKMLVQVKAIDGIPDACEDVACGELKCPTGFTATKYDGHCCAYCVNPDIKIEPKIVGATGKFGADESDVCPYVWCFPTMCEQEAIDIDKSGDIDFDEFCALLTKMLGPDGKVDVDGMLRSMFDSMSYDAKQRKAVETVILHTTELREHKDMIFQERSKLEGVGDQVSNLQGGYDILADEVKKLRQGLELNQEYWRGTASQRAEAEEHASSADGEAVDGTNCVNDGTNRRIFNFLTAWNSTAQFIVDWQFQQC</sequence>
<dbReference type="Pfam" id="PF01033">
    <property type="entry name" value="Somatomedin_B"/>
    <property type="match status" value="1"/>
</dbReference>
<protein>
    <submittedName>
        <fullName evidence="7">Poly(U)-specific endoribonuclease</fullName>
    </submittedName>
</protein>
<dbReference type="Gene3D" id="1.10.238.10">
    <property type="entry name" value="EF-hand"/>
    <property type="match status" value="1"/>
</dbReference>
<dbReference type="SMART" id="SM00201">
    <property type="entry name" value="SO"/>
    <property type="match status" value="2"/>
</dbReference>
<feature type="region of interest" description="Disordered" evidence="4">
    <location>
        <begin position="368"/>
        <end position="393"/>
    </location>
</feature>
<reference evidence="7 8" key="1">
    <citation type="submission" date="2016-02" db="EMBL/GenBank/DDBJ databases">
        <title>Genome analysis of coral dinoflagellate symbionts highlights evolutionary adaptations to a symbiotic lifestyle.</title>
        <authorList>
            <person name="Aranda M."/>
            <person name="Li Y."/>
            <person name="Liew Y.J."/>
            <person name="Baumgarten S."/>
            <person name="Simakov O."/>
            <person name="Wilson M."/>
            <person name="Piel J."/>
            <person name="Ashoor H."/>
            <person name="Bougouffa S."/>
            <person name="Bajic V.B."/>
            <person name="Ryu T."/>
            <person name="Ravasi T."/>
            <person name="Bayer T."/>
            <person name="Micklem G."/>
            <person name="Kim H."/>
            <person name="Bhak J."/>
            <person name="Lajeunesse T.C."/>
            <person name="Voolstra C.R."/>
        </authorList>
    </citation>
    <scope>NUCLEOTIDE SEQUENCE [LARGE SCALE GENOMIC DNA]</scope>
    <source>
        <strain evidence="7 8">CCMP2467</strain>
    </source>
</reference>
<dbReference type="InterPro" id="IPR001212">
    <property type="entry name" value="Somatomedin_B_dom"/>
</dbReference>
<evidence type="ECO:0000259" key="5">
    <source>
        <dbReference type="PROSITE" id="PS50222"/>
    </source>
</evidence>
<keyword evidence="2" id="KW-1015">Disulfide bond</keyword>
<dbReference type="InterPro" id="IPR036024">
    <property type="entry name" value="Somatomedin_B-like_dom_sf"/>
</dbReference>
<evidence type="ECO:0000256" key="1">
    <source>
        <dbReference type="ARBA" id="ARBA00022837"/>
    </source>
</evidence>
<dbReference type="SMART" id="SM00054">
    <property type="entry name" value="EFh"/>
    <property type="match status" value="2"/>
</dbReference>
<evidence type="ECO:0000256" key="3">
    <source>
        <dbReference type="SAM" id="Coils"/>
    </source>
</evidence>
<dbReference type="InterPro" id="IPR018247">
    <property type="entry name" value="EF_Hand_1_Ca_BS"/>
</dbReference>
<dbReference type="PROSITE" id="PS50958">
    <property type="entry name" value="SMB_2"/>
    <property type="match status" value="2"/>
</dbReference>
<feature type="domain" description="SMB" evidence="6">
    <location>
        <begin position="606"/>
        <end position="650"/>
    </location>
</feature>
<feature type="domain" description="EF-hand" evidence="5">
    <location>
        <begin position="1217"/>
        <end position="1242"/>
    </location>
</feature>
<evidence type="ECO:0000256" key="4">
    <source>
        <dbReference type="SAM" id="MobiDB-lite"/>
    </source>
</evidence>
<keyword evidence="3" id="KW-0175">Coiled coil</keyword>
<gene>
    <name evidence="7" type="primary">Endou</name>
    <name evidence="7" type="ORF">AK812_SmicGene10416</name>
</gene>
<feature type="compositionally biased region" description="Basic and acidic residues" evidence="4">
    <location>
        <begin position="368"/>
        <end position="383"/>
    </location>
</feature>
<dbReference type="InterPro" id="IPR002048">
    <property type="entry name" value="EF_hand_dom"/>
</dbReference>
<organism evidence="7 8">
    <name type="scientific">Symbiodinium microadriaticum</name>
    <name type="common">Dinoflagellate</name>
    <name type="synonym">Zooxanthella microadriatica</name>
    <dbReference type="NCBI Taxonomy" id="2951"/>
    <lineage>
        <taxon>Eukaryota</taxon>
        <taxon>Sar</taxon>
        <taxon>Alveolata</taxon>
        <taxon>Dinophyceae</taxon>
        <taxon>Suessiales</taxon>
        <taxon>Symbiodiniaceae</taxon>
        <taxon>Symbiodinium</taxon>
    </lineage>
</organism>
<feature type="domain" description="SMB" evidence="6">
    <location>
        <begin position="533"/>
        <end position="578"/>
    </location>
</feature>
<dbReference type="OrthoDB" id="430326at2759"/>
<dbReference type="PROSITE" id="PS00524">
    <property type="entry name" value="SMB_1"/>
    <property type="match status" value="2"/>
</dbReference>
<dbReference type="SUPFAM" id="SSF57997">
    <property type="entry name" value="Tropomyosin"/>
    <property type="match status" value="1"/>
</dbReference>
<keyword evidence="1" id="KW-0106">Calcium</keyword>
<dbReference type="EMBL" id="LSRX01000163">
    <property type="protein sequence ID" value="OLQ06294.1"/>
    <property type="molecule type" value="Genomic_DNA"/>
</dbReference>
<dbReference type="PROSITE" id="PS50222">
    <property type="entry name" value="EF_HAND_2"/>
    <property type="match status" value="2"/>
</dbReference>